<keyword evidence="2" id="KW-0808">Transferase</keyword>
<dbReference type="SUPFAM" id="SSF53383">
    <property type="entry name" value="PLP-dependent transferases"/>
    <property type="match status" value="1"/>
</dbReference>
<dbReference type="InterPro" id="IPR015424">
    <property type="entry name" value="PyrdxlP-dep_Trfase"/>
</dbReference>
<evidence type="ECO:0000313" key="5">
    <source>
        <dbReference type="Proteomes" id="UP001164020"/>
    </source>
</evidence>
<name>A0ABY7CC48_9HYPH</name>
<accession>A0ABY7CC48</accession>
<dbReference type="InterPro" id="IPR005814">
    <property type="entry name" value="Aminotrans_3"/>
</dbReference>
<gene>
    <name evidence="4" type="ORF">OH818_23755</name>
</gene>
<dbReference type="Gene3D" id="3.90.1150.10">
    <property type="entry name" value="Aspartate Aminotransferase, domain 1"/>
    <property type="match status" value="1"/>
</dbReference>
<dbReference type="EMBL" id="CP114029">
    <property type="protein sequence ID" value="WAP71315.1"/>
    <property type="molecule type" value="Genomic_DNA"/>
</dbReference>
<evidence type="ECO:0000313" key="4">
    <source>
        <dbReference type="EMBL" id="WAP71315.1"/>
    </source>
</evidence>
<proteinExistence type="predicted"/>
<dbReference type="Gene3D" id="3.40.640.10">
    <property type="entry name" value="Type I PLP-dependent aspartate aminotransferase-like (Major domain)"/>
    <property type="match status" value="1"/>
</dbReference>
<sequence>MPATPTGRSLFHGYTYSAHPAACAAALATLNIFRDEKLFERAKALSPLFLEAVFGLRNLPQITDLRGYGMMAGIQLKPRETPGEAGSLAQRRLFDAGLHVKATGDALIVAPAFVTTEDEIGRMIEVLQKVLGRAEMG</sequence>
<keyword evidence="3" id="KW-0663">Pyridoxal phosphate</keyword>
<evidence type="ECO:0000256" key="3">
    <source>
        <dbReference type="ARBA" id="ARBA00022898"/>
    </source>
</evidence>
<dbReference type="PANTHER" id="PTHR42684">
    <property type="entry name" value="ADENOSYLMETHIONINE-8-AMINO-7-OXONONANOATE AMINOTRANSFERASE"/>
    <property type="match status" value="1"/>
</dbReference>
<dbReference type="Pfam" id="PF00202">
    <property type="entry name" value="Aminotran_3"/>
    <property type="match status" value="1"/>
</dbReference>
<evidence type="ECO:0000256" key="1">
    <source>
        <dbReference type="ARBA" id="ARBA00022576"/>
    </source>
</evidence>
<dbReference type="PANTHER" id="PTHR42684:SF1">
    <property type="entry name" value="BETA-ALANINE--PYRUVATE AMINOTRANSFERASE"/>
    <property type="match status" value="1"/>
</dbReference>
<dbReference type="RefSeq" id="WP_268883861.1">
    <property type="nucleotide sequence ID" value="NZ_CP114029.1"/>
</dbReference>
<dbReference type="Proteomes" id="UP001164020">
    <property type="component" value="Chromosome"/>
</dbReference>
<dbReference type="InterPro" id="IPR015422">
    <property type="entry name" value="PyrdxlP-dep_Trfase_small"/>
</dbReference>
<keyword evidence="5" id="KW-1185">Reference proteome</keyword>
<organism evidence="4 5">
    <name type="scientific">Jiella pelagia</name>
    <dbReference type="NCBI Taxonomy" id="2986949"/>
    <lineage>
        <taxon>Bacteria</taxon>
        <taxon>Pseudomonadati</taxon>
        <taxon>Pseudomonadota</taxon>
        <taxon>Alphaproteobacteria</taxon>
        <taxon>Hyphomicrobiales</taxon>
        <taxon>Aurantimonadaceae</taxon>
        <taxon>Jiella</taxon>
    </lineage>
</organism>
<reference evidence="4" key="1">
    <citation type="submission" date="2022-12" db="EMBL/GenBank/DDBJ databases">
        <title>Jiella pelagia sp. nov., isolated from phosphonate enriched culture of Northwest Pacific surface seawater.</title>
        <authorList>
            <person name="Shin D.Y."/>
            <person name="Hwang C.Y."/>
        </authorList>
    </citation>
    <scope>NUCLEOTIDE SEQUENCE</scope>
    <source>
        <strain evidence="4">HL-NP1</strain>
    </source>
</reference>
<dbReference type="GO" id="GO:0008483">
    <property type="term" value="F:transaminase activity"/>
    <property type="evidence" value="ECO:0007669"/>
    <property type="project" value="UniProtKB-KW"/>
</dbReference>
<keyword evidence="1 4" id="KW-0032">Aminotransferase</keyword>
<evidence type="ECO:0000256" key="2">
    <source>
        <dbReference type="ARBA" id="ARBA00022679"/>
    </source>
</evidence>
<dbReference type="InterPro" id="IPR015421">
    <property type="entry name" value="PyrdxlP-dep_Trfase_major"/>
</dbReference>
<protein>
    <submittedName>
        <fullName evidence="4">Aminotransferase class III-fold pyridoxal phosphate-dependent enzyme</fullName>
    </submittedName>
</protein>